<dbReference type="GO" id="GO:0003887">
    <property type="term" value="F:DNA-directed DNA polymerase activity"/>
    <property type="evidence" value="ECO:0007669"/>
    <property type="project" value="UniProtKB-EC"/>
</dbReference>
<protein>
    <submittedName>
        <fullName evidence="1">DNA polymerase-3 subunit chi</fullName>
        <ecNumber evidence="1">2.7.7.7</ecNumber>
    </submittedName>
</protein>
<keyword evidence="1" id="KW-0548">Nucleotidyltransferase</keyword>
<dbReference type="Pfam" id="PF04364">
    <property type="entry name" value="DNA_pol3_chi"/>
    <property type="match status" value="1"/>
</dbReference>
<accession>A0ABU0IA29</accession>
<dbReference type="SUPFAM" id="SSF102400">
    <property type="entry name" value="DNA polymerase III chi subunit"/>
    <property type="match status" value="1"/>
</dbReference>
<keyword evidence="1" id="KW-0808">Transferase</keyword>
<keyword evidence="2" id="KW-1185">Reference proteome</keyword>
<dbReference type="PANTHER" id="PTHR38767:SF1">
    <property type="entry name" value="DNA POLYMERASE III SUBUNIT CHI"/>
    <property type="match status" value="1"/>
</dbReference>
<dbReference type="EC" id="2.7.7.7" evidence="1"/>
<dbReference type="PANTHER" id="PTHR38767">
    <property type="entry name" value="DNA POLYMERASE III SUBUNIT CHI"/>
    <property type="match status" value="1"/>
</dbReference>
<gene>
    <name evidence="1" type="ORF">QO005_000446</name>
</gene>
<dbReference type="NCBIfam" id="NF004347">
    <property type="entry name" value="PRK05728.1-4"/>
    <property type="match status" value="1"/>
</dbReference>
<dbReference type="EMBL" id="JAUSWH010000001">
    <property type="protein sequence ID" value="MDQ0454131.1"/>
    <property type="molecule type" value="Genomic_DNA"/>
</dbReference>
<organism evidence="1 2">
    <name type="scientific">Rhizobium paknamense</name>
    <dbReference type="NCBI Taxonomy" id="1206817"/>
    <lineage>
        <taxon>Bacteria</taxon>
        <taxon>Pseudomonadati</taxon>
        <taxon>Pseudomonadota</taxon>
        <taxon>Alphaproteobacteria</taxon>
        <taxon>Hyphomicrobiales</taxon>
        <taxon>Rhizobiaceae</taxon>
        <taxon>Rhizobium/Agrobacterium group</taxon>
        <taxon>Rhizobium</taxon>
    </lineage>
</organism>
<proteinExistence type="predicted"/>
<evidence type="ECO:0000313" key="2">
    <source>
        <dbReference type="Proteomes" id="UP001235269"/>
    </source>
</evidence>
<dbReference type="InterPro" id="IPR007459">
    <property type="entry name" value="DNA_pol3_chi"/>
</dbReference>
<comment type="caution">
    <text evidence="1">The sequence shown here is derived from an EMBL/GenBank/DDBJ whole genome shotgun (WGS) entry which is preliminary data.</text>
</comment>
<dbReference type="Proteomes" id="UP001235269">
    <property type="component" value="Unassembled WGS sequence"/>
</dbReference>
<reference evidence="1 2" key="1">
    <citation type="submission" date="2023-07" db="EMBL/GenBank/DDBJ databases">
        <title>Genomic Encyclopedia of Type Strains, Phase IV (KMG-IV): sequencing the most valuable type-strain genomes for metagenomic binning, comparative biology and taxonomic classification.</title>
        <authorList>
            <person name="Goeker M."/>
        </authorList>
    </citation>
    <scope>NUCLEOTIDE SEQUENCE [LARGE SCALE GENOMIC DNA]</scope>
    <source>
        <strain evidence="1 2">DSM 100301</strain>
    </source>
</reference>
<name>A0ABU0IA29_9HYPH</name>
<dbReference type="InterPro" id="IPR036768">
    <property type="entry name" value="PolIII_chi_sf"/>
</dbReference>
<sequence length="155" mass="17785">MRAEAAAMQVLFYHLTETKLEDALPALLEKSLERGWRVAVEMRDAARRDRLDQHLWTYREESFLAHGTEAGGFAAEQPVLLTLSAANDNSATVRFYVDGAEPSGDMDYDRVVFVFDGHDQAELERARAQWKRLKAEGHDLTYWQQNAQGRWEKKA</sequence>
<evidence type="ECO:0000313" key="1">
    <source>
        <dbReference type="EMBL" id="MDQ0454131.1"/>
    </source>
</evidence>
<dbReference type="Gene3D" id="3.40.50.10110">
    <property type="entry name" value="DNA polymerase III subunit chi"/>
    <property type="match status" value="1"/>
</dbReference>